<feature type="region of interest" description="Disordered" evidence="2">
    <location>
        <begin position="852"/>
        <end position="895"/>
    </location>
</feature>
<dbReference type="GO" id="GO:0015074">
    <property type="term" value="P:DNA integration"/>
    <property type="evidence" value="ECO:0007669"/>
    <property type="project" value="InterPro"/>
</dbReference>
<feature type="region of interest" description="Disordered" evidence="2">
    <location>
        <begin position="254"/>
        <end position="316"/>
    </location>
</feature>
<evidence type="ECO:0000313" key="5">
    <source>
        <dbReference type="EMBL" id="CAE7610031.1"/>
    </source>
</evidence>
<dbReference type="InterPro" id="IPR036397">
    <property type="entry name" value="RNaseH_sf"/>
</dbReference>
<gene>
    <name evidence="5" type="primary">GIP</name>
    <name evidence="5" type="ORF">SNAT2548_LOCUS34678</name>
</gene>
<dbReference type="PROSITE" id="PS50994">
    <property type="entry name" value="INTEGRASE"/>
    <property type="match status" value="1"/>
</dbReference>
<feature type="region of interest" description="Disordered" evidence="2">
    <location>
        <begin position="442"/>
        <end position="461"/>
    </location>
</feature>
<name>A0A812VCH8_9DINO</name>
<evidence type="ECO:0000259" key="4">
    <source>
        <dbReference type="PROSITE" id="PS50994"/>
    </source>
</evidence>
<feature type="domain" description="Integrase catalytic" evidence="4">
    <location>
        <begin position="1631"/>
        <end position="1804"/>
    </location>
</feature>
<organism evidence="5 6">
    <name type="scientific">Symbiodinium natans</name>
    <dbReference type="NCBI Taxonomy" id="878477"/>
    <lineage>
        <taxon>Eukaryota</taxon>
        <taxon>Sar</taxon>
        <taxon>Alveolata</taxon>
        <taxon>Dinophyceae</taxon>
        <taxon>Suessiales</taxon>
        <taxon>Symbiodiniaceae</taxon>
        <taxon>Symbiodinium</taxon>
    </lineage>
</organism>
<evidence type="ECO:0000313" key="6">
    <source>
        <dbReference type="Proteomes" id="UP000604046"/>
    </source>
</evidence>
<keyword evidence="6" id="KW-1185">Reference proteome</keyword>
<dbReference type="GO" id="GO:0003676">
    <property type="term" value="F:nucleic acid binding"/>
    <property type="evidence" value="ECO:0007669"/>
    <property type="project" value="InterPro"/>
</dbReference>
<dbReference type="Gene3D" id="3.30.420.10">
    <property type="entry name" value="Ribonuclease H-like superfamily/Ribonuclease H"/>
    <property type="match status" value="1"/>
</dbReference>
<comment type="caution">
    <text evidence="5">The sequence shown here is derived from an EMBL/GenBank/DDBJ whole genome shotgun (WGS) entry which is preliminary data.</text>
</comment>
<dbReference type="InterPro" id="IPR001584">
    <property type="entry name" value="Integrase_cat-core"/>
</dbReference>
<dbReference type="EMBL" id="CAJNDS010002823">
    <property type="protein sequence ID" value="CAE7610031.1"/>
    <property type="molecule type" value="Genomic_DNA"/>
</dbReference>
<keyword evidence="1" id="KW-0175">Coiled coil</keyword>
<dbReference type="SUPFAM" id="SSF53098">
    <property type="entry name" value="Ribonuclease H-like"/>
    <property type="match status" value="1"/>
</dbReference>
<feature type="compositionally biased region" description="Low complexity" evidence="2">
    <location>
        <begin position="295"/>
        <end position="307"/>
    </location>
</feature>
<sequence length="2767" mass="312970">MKMEQRYFYVAFVALLLPHEAAGYEAIGETNSAVDSLQRLEAHLVKLKEESVQMHRAATSLRREATANVAGATPWTLGYFHHGDFYPLVSAHQDYGRSTIPAWDGAARGWRRYTREVAWYVQSTAPHKRRHVAATLISKLTGPARLLAMSWPMTMFDQEDGTRVFLQRLARSPLVRKSLPNAAAICQQYFSFKRSAGESIGNFLVRETLVHEEFVEAIHRLYEEQHGIAQDQRDFGLPPAERRDSWWYDESSWYEDDEQPDEHGREEGDVGEGSPEGEGPATRPDGGATPANADAGTRASAGSSPSRRSVEPEAQEVVAAAPGPLDELSIADSFLLGVLRGWRLLQAAGLSAEEKRDILSTSKNSLEYEVIAAALQTLWDEQLLGHRGSPHAGGQFHANFIDHKDEDHMHYQNAMDEWWYEDDWWYDDAYVENDWWSDQDWQTGNHDGMQALEESPDPEHQEKLREAQQAEKVAESLAMEAQRTWSDAQKVTQALRRDRGFGSPSNSTGHGLRCYNCGGQHLARECPDRRHAGMDDEYQYYIGKGKGKNKGKRGMWMEGQFMSNKGKGKFKTKSKDGNRSVNAYMAQDFFVGGMELRDSKELHSVSASEPPKPEVGMLDCGATASAAPEAAVQSLLSAIVAQDRSAKIELDQSSRPYFRFGNGKWGRALCKVTIRSSLSGSERSFSLYTLPNPAEYYQSGFDKNSLVPILIGMDFLGPLGVGMLVDFSTGLYMLSKDPEPEIFQLNVNRKGHYTLDIVQYLTKGLRCLDGQAHVIVREATSSDCPHMSQQVLELGTAWIDLTVSDAELHNRELEEHKFFRQHPLRVPLLVMAAPSSAPQEIDRETEQILTAAAKAKSRAKQRPRSLDTTRRIKADQRDPRSRKDQWPCFGTHQPGPPQANQWGQWIHCSCCDLRLLYTPRKGSPSSTTMTVNHVMVKQMLNELQQILGTIKPTATVCHHMMNKITAEAVLNRSIVELRNQAVPDTYIATTDGYHSPTNTTWGVVTDPDDEVEHLPLYMGKRLMAMVTMMTATMTAHLVDLQLTGRDGLWEVACAPHSWLSEAAEQHGLRPRRINLASGYDLYKEETWQRLRVLRRQHQPQRVWFSLPCTKWCSWTSVNYNTPERQAQLETARRKERRLLWEVNNFIKDCLEDNDCTKFYFEWPYPCFGWKQAPMEDLARYLEEHGHSWLQCRIDGCNYGMKNEASDQFIQKKWLIRTNDEVFHRAFRAKVCPGNHGQHASIQGAETARTAYYPWKMVQSIARHWRDQFAPGRHQHLLSLKHDLPALHDEEIEVEETEEFLDELKETSDMVIEDYEVATTSADKIALEHMAREARMRGNWSLEHLGTILREVPKCVKVRQAVREHGRGTMSGATSLILGGYSHGAQEGITKITSEVPELIQYVNAVLHHYAPQETWTTVMLNFNVQTRPHKDHHNLKGSSNILLCVGNFSGGGLWIQQEPQGGETRVRRRLPDGSLPGGVVKETCHRVVIFDPTTTHATQQWKGERIGISAYTTRMIHKMSDARREELRQYGFPLPKMTDDHVVLGAEVKDNKVQDPLGIPPDVSKDEVEAWRAKISKIHRAAGHPTNKNLARIVRDGGHDEWKVQVALHHRCDACDALKAGSVSSGKIPPASVTPAYKAWQAVTADVGEWYIPGTKKKAKFILFMDMATKLRVIQPLMIYEVMAMQSESTEEVIQAFSERRLGQYPKPAFIILDAAYSFASERMHDFLASVNIQPHFVADKESWAHGTAEAAVQDVKRTATAIHLDALDQHPFVSLQLTVASLNSTEYTAGYSAFQWAFGKNYDITDEDVRTFNSIPHDGQEEYTKLVTNRQKAEAIALKTRSQRILSKLTNSTVRQPLRTFKEMDLVKIWRKVWPLDVHQGPKGGFKVSGRPHWIGPGRVVFHEVLPQQDQGDHRRHIVWVLIGSRLYRCSVHSVRPATEAEKFVYETSDREDFARWKSLADIVPQREYTDLMDEEPLETDRELPELPAQPDDTTVVKPSRRIVGKKSPTTIDQEEEQGTSSSSTTKANVSSTTKNPAVVEVNDYDDTAAKRSRKEDNWVEALCTEAAREAEFDLFNAMDETHDFLKIEFNLEAPKSNRERKQLERNPQAYMVKKMRDSEVVLTKLNPAERKLFGRAKAKEVDSFVKHEAVRKCLDDREVRQAYETNRIVKARWVLTWKLVPPEDREEAIQDANTNDNTVHKKDGMKKAKARIVLLGFQHPSLLDPNFKTASPVQSTLGRNLLYTMSAQHQWMLEGLDLATAFLQTQPTEADQELWTSGVQELREALGIGEEAIMRVLRNIYGSTTAPRGLWLDLHKTLTKLGATPVMGERCLWRWTSKDRKDRDHKLTIGAMGGHVDDFHRIGDGSEEWLAIKASIDKACKWGMTKQGTYRHAGTDVSTTTDENGFLRISVNQDYYVEALPDLDISPNRLRTEAPLERKDMEACRASLGALQWLAVQSQPQLCARCNLLLTELVVNGSMSTAREIQEMIGEVRREPFRLTFQRFPSVKHWTDLVFVSMGDQAHNNRPKGDSTGGYITLVSGPECDTGVVCAMNAIAWRTWKLKRKSISSNDAEVQAALEAEDNNFRARLLWSELHAAGDLDYEQLQRKDPVDATERQVLCVKGIVCTDSKGGYDAVELNESPLLGLSNMRSALQAFQLRGNLARAAGVLRWVASDYDLGDALTKKRADCRLGLIKFLRSGHWCIKYDPAFTSAKKAKQQGRTAVDTVNQHLYRKNESSLTSFGAGATDMPLSDVSWEHVGLLLNF</sequence>
<evidence type="ECO:0000256" key="2">
    <source>
        <dbReference type="SAM" id="MobiDB-lite"/>
    </source>
</evidence>
<evidence type="ECO:0000256" key="3">
    <source>
        <dbReference type="SAM" id="SignalP"/>
    </source>
</evidence>
<dbReference type="OrthoDB" id="437897at2759"/>
<dbReference type="InterPro" id="IPR012337">
    <property type="entry name" value="RNaseH-like_sf"/>
</dbReference>
<accession>A0A812VCH8</accession>
<feature type="compositionally biased region" description="Basic and acidic residues" evidence="2">
    <location>
        <begin position="864"/>
        <end position="885"/>
    </location>
</feature>
<feature type="chain" id="PRO_5032765105" evidence="3">
    <location>
        <begin position="24"/>
        <end position="2767"/>
    </location>
</feature>
<feature type="coiled-coil region" evidence="1">
    <location>
        <begin position="30"/>
        <end position="57"/>
    </location>
</feature>
<dbReference type="Proteomes" id="UP000604046">
    <property type="component" value="Unassembled WGS sequence"/>
</dbReference>
<feature type="region of interest" description="Disordered" evidence="2">
    <location>
        <begin position="1981"/>
        <end position="2039"/>
    </location>
</feature>
<protein>
    <submittedName>
        <fullName evidence="5">GIP protein</fullName>
    </submittedName>
</protein>
<feature type="compositionally biased region" description="Low complexity" evidence="2">
    <location>
        <begin position="2021"/>
        <end position="2035"/>
    </location>
</feature>
<proteinExistence type="predicted"/>
<evidence type="ECO:0000256" key="1">
    <source>
        <dbReference type="SAM" id="Coils"/>
    </source>
</evidence>
<feature type="signal peptide" evidence="3">
    <location>
        <begin position="1"/>
        <end position="23"/>
    </location>
</feature>
<keyword evidence="3" id="KW-0732">Signal</keyword>
<reference evidence="5" key="1">
    <citation type="submission" date="2021-02" db="EMBL/GenBank/DDBJ databases">
        <authorList>
            <person name="Dougan E. K."/>
            <person name="Rhodes N."/>
            <person name="Thang M."/>
            <person name="Chan C."/>
        </authorList>
    </citation>
    <scope>NUCLEOTIDE SEQUENCE</scope>
</reference>